<organism evidence="1 2">
    <name type="scientific">Theobroma cacao</name>
    <name type="common">Cacao</name>
    <name type="synonym">Cocoa</name>
    <dbReference type="NCBI Taxonomy" id="3641"/>
    <lineage>
        <taxon>Eukaryota</taxon>
        <taxon>Viridiplantae</taxon>
        <taxon>Streptophyta</taxon>
        <taxon>Embryophyta</taxon>
        <taxon>Tracheophyta</taxon>
        <taxon>Spermatophyta</taxon>
        <taxon>Magnoliopsida</taxon>
        <taxon>eudicotyledons</taxon>
        <taxon>Gunneridae</taxon>
        <taxon>Pentapetalae</taxon>
        <taxon>rosids</taxon>
        <taxon>malvids</taxon>
        <taxon>Malvales</taxon>
        <taxon>Malvaceae</taxon>
        <taxon>Byttnerioideae</taxon>
        <taxon>Theobroma</taxon>
    </lineage>
</organism>
<dbReference type="HOGENOM" id="CLU_2676091_0_0_1"/>
<sequence length="75" mass="8744">MWCGKAMEIYRQNYNGNISIKLMISCQPDHEFAVALICVLKTTTSILCLGYIKERIESGGRRGGHHFLIFNYYYY</sequence>
<dbReference type="Gramene" id="EOY12821">
    <property type="protein sequence ID" value="EOY12821"/>
    <property type="gene ID" value="TCM_031339"/>
</dbReference>
<dbReference type="EMBL" id="CM001885">
    <property type="protein sequence ID" value="EOY12821.1"/>
    <property type="molecule type" value="Genomic_DNA"/>
</dbReference>
<evidence type="ECO:0000313" key="2">
    <source>
        <dbReference type="Proteomes" id="UP000026915"/>
    </source>
</evidence>
<gene>
    <name evidence="1" type="ORF">TCM_031339</name>
</gene>
<dbReference type="AlphaFoldDB" id="A0A061F6Z9"/>
<protein>
    <submittedName>
        <fullName evidence="1">Uncharacterized protein</fullName>
    </submittedName>
</protein>
<reference evidence="1 2" key="1">
    <citation type="journal article" date="2013" name="Genome Biol.">
        <title>The genome sequence of the most widely cultivated cacao type and its use to identify candidate genes regulating pod color.</title>
        <authorList>
            <person name="Motamayor J.C."/>
            <person name="Mockaitis K."/>
            <person name="Schmutz J."/>
            <person name="Haiminen N."/>
            <person name="Iii D.L."/>
            <person name="Cornejo O."/>
            <person name="Findley S.D."/>
            <person name="Zheng P."/>
            <person name="Utro F."/>
            <person name="Royaert S."/>
            <person name="Saski C."/>
            <person name="Jenkins J."/>
            <person name="Podicheti R."/>
            <person name="Zhao M."/>
            <person name="Scheffler B.E."/>
            <person name="Stack J.C."/>
            <person name="Feltus F.A."/>
            <person name="Mustiga G.M."/>
            <person name="Amores F."/>
            <person name="Phillips W."/>
            <person name="Marelli J.P."/>
            <person name="May G.D."/>
            <person name="Shapiro H."/>
            <person name="Ma J."/>
            <person name="Bustamante C.D."/>
            <person name="Schnell R.J."/>
            <person name="Main D."/>
            <person name="Gilbert D."/>
            <person name="Parida L."/>
            <person name="Kuhn D.N."/>
        </authorList>
    </citation>
    <scope>NUCLEOTIDE SEQUENCE [LARGE SCALE GENOMIC DNA]</scope>
    <source>
        <strain evidence="2">cv. Matina 1-6</strain>
    </source>
</reference>
<dbReference type="InParanoid" id="A0A061F6Z9"/>
<dbReference type="Proteomes" id="UP000026915">
    <property type="component" value="Chromosome 7"/>
</dbReference>
<evidence type="ECO:0000313" key="1">
    <source>
        <dbReference type="EMBL" id="EOY12821.1"/>
    </source>
</evidence>
<name>A0A061F6Z9_THECC</name>
<accession>A0A061F6Z9</accession>
<proteinExistence type="predicted"/>
<keyword evidence="2" id="KW-1185">Reference proteome</keyword>